<dbReference type="EMBL" id="JBHTEY010000004">
    <property type="protein sequence ID" value="MFC7615132.1"/>
    <property type="molecule type" value="Genomic_DNA"/>
</dbReference>
<evidence type="ECO:0000313" key="2">
    <source>
        <dbReference type="EMBL" id="MFC7615132.1"/>
    </source>
</evidence>
<feature type="compositionally biased region" description="Basic residues" evidence="1">
    <location>
        <begin position="268"/>
        <end position="278"/>
    </location>
</feature>
<keyword evidence="3" id="KW-1185">Reference proteome</keyword>
<reference evidence="3" key="1">
    <citation type="journal article" date="2019" name="Int. J. Syst. Evol. Microbiol.">
        <title>The Global Catalogue of Microorganisms (GCM) 10K type strain sequencing project: providing services to taxonomists for standard genome sequencing and annotation.</title>
        <authorList>
            <consortium name="The Broad Institute Genomics Platform"/>
            <consortium name="The Broad Institute Genome Sequencing Center for Infectious Disease"/>
            <person name="Wu L."/>
            <person name="Ma J."/>
        </authorList>
    </citation>
    <scope>NUCLEOTIDE SEQUENCE [LARGE SCALE GENOMIC DNA]</scope>
    <source>
        <strain evidence="3">JCM 17695</strain>
    </source>
</reference>
<evidence type="ECO:0000313" key="3">
    <source>
        <dbReference type="Proteomes" id="UP001596512"/>
    </source>
</evidence>
<sequence>MTNGDPAFPAALRAAIERRGISLDRLRERLRVMGTPVSTATLSYWQSGRTQPERSVSLAALGNIEHIVGVPPGALATLLDPPKPRGRARTRQTVLGTEFFPDVAPLERLLAGFDLSQDAHLTRLSGHDRIRVDAGRGVDRRISRQVLRAEADDIDRLVVIDQMDLPCSRPRLRAVRNCALGRVEVDLAAGLVAAELLFSRPLARNETILIEHSLEFPSPRRRRTTSAAAAPRPRVPGRGAVRPAPPARARRALLGAGRRREDQARAAGRGRHRARRGAGLRAGPQRAPLVLARRVSRATALSPARPRVRRAPAARRRSW</sequence>
<proteinExistence type="predicted"/>
<accession>A0ABW2TMY3</accession>
<feature type="region of interest" description="Disordered" evidence="1">
    <location>
        <begin position="219"/>
        <end position="319"/>
    </location>
</feature>
<dbReference type="Proteomes" id="UP001596512">
    <property type="component" value="Unassembled WGS sequence"/>
</dbReference>
<organism evidence="2 3">
    <name type="scientific">Actinokineospora soli</name>
    <dbReference type="NCBI Taxonomy" id="1048753"/>
    <lineage>
        <taxon>Bacteria</taxon>
        <taxon>Bacillati</taxon>
        <taxon>Actinomycetota</taxon>
        <taxon>Actinomycetes</taxon>
        <taxon>Pseudonocardiales</taxon>
        <taxon>Pseudonocardiaceae</taxon>
        <taxon>Actinokineospora</taxon>
    </lineage>
</organism>
<protein>
    <submittedName>
        <fullName evidence="2">XRE family transcriptional regulator</fullName>
    </submittedName>
</protein>
<feature type="compositionally biased region" description="Basic residues" evidence="1">
    <location>
        <begin position="306"/>
        <end position="319"/>
    </location>
</feature>
<evidence type="ECO:0000256" key="1">
    <source>
        <dbReference type="SAM" id="MobiDB-lite"/>
    </source>
</evidence>
<gene>
    <name evidence="2" type="ORF">ACFQV2_18070</name>
</gene>
<comment type="caution">
    <text evidence="2">The sequence shown here is derived from an EMBL/GenBank/DDBJ whole genome shotgun (WGS) entry which is preliminary data.</text>
</comment>
<feature type="compositionally biased region" description="Low complexity" evidence="1">
    <location>
        <begin position="225"/>
        <end position="242"/>
    </location>
</feature>
<name>A0ABW2TMY3_9PSEU</name>